<dbReference type="GO" id="GO:0006508">
    <property type="term" value="P:proteolysis"/>
    <property type="evidence" value="ECO:0007669"/>
    <property type="project" value="UniProtKB-KW"/>
</dbReference>
<dbReference type="Proteomes" id="UP000254575">
    <property type="component" value="Unassembled WGS sequence"/>
</dbReference>
<dbReference type="NCBIfam" id="NF008006">
    <property type="entry name" value="PRK10735.1"/>
    <property type="match status" value="1"/>
</dbReference>
<keyword evidence="2 8" id="KW-0645">Protease</keyword>
<feature type="domain" description="Metalloprotease TldD/E central" evidence="7">
    <location>
        <begin position="121"/>
        <end position="227"/>
    </location>
</feature>
<keyword evidence="3" id="KW-0378">Hydrolase</keyword>
<dbReference type="AlphaFoldDB" id="A0A380N1D0"/>
<evidence type="ECO:0000259" key="5">
    <source>
        <dbReference type="Pfam" id="PF01523"/>
    </source>
</evidence>
<dbReference type="PANTHER" id="PTHR30624">
    <property type="entry name" value="UNCHARACTERIZED PROTEIN TLDD AND PMBA"/>
    <property type="match status" value="1"/>
</dbReference>
<sequence>MNTAWWNSEALSAQDLSKGLSLLAFKGIDDGDIYLQRSRSEQWALSEHKVKTAAYDAGAGLGVRAIVGEQTGFAYADALDSASLFEACRFARQIGRQQSDIHLAVEAKAQSITPLYPAIDPLQTLSAAEKVALLHLADDYAHQLDSRVVDVSVSLAASAEEIFVLRLDGYFAEDVRPLLRFNISVVVEENGRRESGYSGGGGRDGYLALLPQEQVRRYVEEAVAQALFNLQARPAPAGSMPVVLGNGWTGVLLHEAVGHGLEGDFNRKGTSVFSGKIGQSVCSPLCTVIDDGTIAGRRGSLSVDDEGTPTARNVLIENGILQGYMQDRLNARLMKVAPTGNGRRESYAHLPMPRMTNTYLAAGEHSREDMIKSVKRGIYAEQFGGGQVDITNGQFVFAATQAYLIEDGKLTAPLKGATLIGNGLEAMQKISMVGNDLALDSGIGSCGKNGQSVPVGVGLPSVKIDELTVGGTAL</sequence>
<dbReference type="InterPro" id="IPR045569">
    <property type="entry name" value="Metalloprtase-TldD/E_C"/>
</dbReference>
<dbReference type="RefSeq" id="WP_115219189.1">
    <property type="nucleotide sequence ID" value="NZ_UHIA01000004.1"/>
</dbReference>
<dbReference type="PIRSF" id="PIRSF004919">
    <property type="entry name" value="TldD"/>
    <property type="match status" value="1"/>
</dbReference>
<evidence type="ECO:0000256" key="1">
    <source>
        <dbReference type="ARBA" id="ARBA00005836"/>
    </source>
</evidence>
<evidence type="ECO:0000256" key="4">
    <source>
        <dbReference type="ARBA" id="ARBA00023049"/>
    </source>
</evidence>
<evidence type="ECO:0000259" key="6">
    <source>
        <dbReference type="Pfam" id="PF19289"/>
    </source>
</evidence>
<comment type="similarity">
    <text evidence="1">Belongs to the peptidase U62 family.</text>
</comment>
<dbReference type="InterPro" id="IPR025502">
    <property type="entry name" value="TldD"/>
</dbReference>
<keyword evidence="4" id="KW-0482">Metalloprotease</keyword>
<name>A0A380N1D0_9GAMM</name>
<dbReference type="InterPro" id="IPR035068">
    <property type="entry name" value="TldD/PmbA_N"/>
</dbReference>
<evidence type="ECO:0000313" key="8">
    <source>
        <dbReference type="EMBL" id="SUO98348.1"/>
    </source>
</evidence>
<dbReference type="Gene3D" id="3.30.2290.10">
    <property type="entry name" value="PmbA/TldD superfamily"/>
    <property type="match status" value="1"/>
</dbReference>
<dbReference type="InterPro" id="IPR051463">
    <property type="entry name" value="Peptidase_U62_metallo"/>
</dbReference>
<evidence type="ECO:0000259" key="7">
    <source>
        <dbReference type="Pfam" id="PF19290"/>
    </source>
</evidence>
<organism evidence="8 9">
    <name type="scientific">Suttonella indologenes</name>
    <dbReference type="NCBI Taxonomy" id="13276"/>
    <lineage>
        <taxon>Bacteria</taxon>
        <taxon>Pseudomonadati</taxon>
        <taxon>Pseudomonadota</taxon>
        <taxon>Gammaproteobacteria</taxon>
        <taxon>Cardiobacteriales</taxon>
        <taxon>Cardiobacteriaceae</taxon>
        <taxon>Suttonella</taxon>
    </lineage>
</organism>
<dbReference type="Pfam" id="PF19289">
    <property type="entry name" value="PmbA_TldD_3rd"/>
    <property type="match status" value="1"/>
</dbReference>
<dbReference type="InterPro" id="IPR036059">
    <property type="entry name" value="TldD/PmbA_sf"/>
</dbReference>
<keyword evidence="9" id="KW-1185">Reference proteome</keyword>
<evidence type="ECO:0000256" key="3">
    <source>
        <dbReference type="ARBA" id="ARBA00022801"/>
    </source>
</evidence>
<evidence type="ECO:0000256" key="2">
    <source>
        <dbReference type="ARBA" id="ARBA00022670"/>
    </source>
</evidence>
<dbReference type="Pfam" id="PF01523">
    <property type="entry name" value="PmbA_TldD_1st"/>
    <property type="match status" value="1"/>
</dbReference>
<feature type="domain" description="Metalloprotease TldD/E C-terminal" evidence="6">
    <location>
        <begin position="238"/>
        <end position="471"/>
    </location>
</feature>
<dbReference type="InterPro" id="IPR002510">
    <property type="entry name" value="Metalloprtase-TldD/E_N"/>
</dbReference>
<gene>
    <name evidence="8" type="primary">tldD</name>
    <name evidence="8" type="ORF">NCTC10717_02093</name>
</gene>
<dbReference type="GO" id="GO:0008237">
    <property type="term" value="F:metallopeptidase activity"/>
    <property type="evidence" value="ECO:0007669"/>
    <property type="project" value="UniProtKB-KW"/>
</dbReference>
<dbReference type="GO" id="GO:0005829">
    <property type="term" value="C:cytosol"/>
    <property type="evidence" value="ECO:0007669"/>
    <property type="project" value="TreeGrafter"/>
</dbReference>
<dbReference type="Pfam" id="PF19290">
    <property type="entry name" value="PmbA_TldD_2nd"/>
    <property type="match status" value="1"/>
</dbReference>
<dbReference type="SUPFAM" id="SSF111283">
    <property type="entry name" value="Putative modulator of DNA gyrase, PmbA/TldD"/>
    <property type="match status" value="1"/>
</dbReference>
<dbReference type="OrthoDB" id="9803213at2"/>
<reference evidence="8 9" key="1">
    <citation type="submission" date="2018-06" db="EMBL/GenBank/DDBJ databases">
        <authorList>
            <consortium name="Pathogen Informatics"/>
            <person name="Doyle S."/>
        </authorList>
    </citation>
    <scope>NUCLEOTIDE SEQUENCE [LARGE SCALE GENOMIC DNA]</scope>
    <source>
        <strain evidence="8 9">NCTC10717</strain>
    </source>
</reference>
<feature type="domain" description="Metalloprotease TldD/E N-terminal" evidence="5">
    <location>
        <begin position="32"/>
        <end position="93"/>
    </location>
</feature>
<dbReference type="InterPro" id="IPR045570">
    <property type="entry name" value="Metalloprtase-TldD/E_cen_dom"/>
</dbReference>
<proteinExistence type="inferred from homology"/>
<accession>A0A380N1D0</accession>
<evidence type="ECO:0000313" key="9">
    <source>
        <dbReference type="Proteomes" id="UP000254575"/>
    </source>
</evidence>
<protein>
    <submittedName>
        <fullName evidence="8">Protease TldD</fullName>
    </submittedName>
</protein>
<dbReference type="EMBL" id="UHIA01000004">
    <property type="protein sequence ID" value="SUO98348.1"/>
    <property type="molecule type" value="Genomic_DNA"/>
</dbReference>
<dbReference type="PANTHER" id="PTHR30624:SF4">
    <property type="entry name" value="METALLOPROTEASE TLDD"/>
    <property type="match status" value="1"/>
</dbReference>